<reference evidence="2" key="1">
    <citation type="journal article" date="2020" name="mSystems">
        <title>Genome- and Community-Level Interaction Insights into Carbon Utilization and Element Cycling Functions of Hydrothermarchaeota in Hydrothermal Sediment.</title>
        <authorList>
            <person name="Zhou Z."/>
            <person name="Liu Y."/>
            <person name="Xu W."/>
            <person name="Pan J."/>
            <person name="Luo Z.H."/>
            <person name="Li M."/>
        </authorList>
    </citation>
    <scope>NUCLEOTIDE SEQUENCE [LARGE SCALE GENOMIC DNA]</scope>
    <source>
        <strain evidence="2">SpSt-456</strain>
    </source>
</reference>
<keyword evidence="1" id="KW-0175">Coiled coil</keyword>
<accession>A0A831ZNC0</accession>
<proteinExistence type="predicted"/>
<organism evidence="2">
    <name type="scientific">Desulfacinum infernum</name>
    <dbReference type="NCBI Taxonomy" id="35837"/>
    <lineage>
        <taxon>Bacteria</taxon>
        <taxon>Pseudomonadati</taxon>
        <taxon>Thermodesulfobacteriota</taxon>
        <taxon>Syntrophobacteria</taxon>
        <taxon>Syntrophobacterales</taxon>
        <taxon>Syntrophobacteraceae</taxon>
        <taxon>Desulfacinum</taxon>
    </lineage>
</organism>
<evidence type="ECO:0000256" key="1">
    <source>
        <dbReference type="SAM" id="Coils"/>
    </source>
</evidence>
<protein>
    <submittedName>
        <fullName evidence="2">TIGR03790 family protein</fullName>
    </submittedName>
</protein>
<dbReference type="EMBL" id="DSTK01000041">
    <property type="protein sequence ID" value="HFK98641.1"/>
    <property type="molecule type" value="Genomic_DNA"/>
</dbReference>
<sequence length="507" mass="56294">MCRKVNTYVKRYAACGKFFAYRDHLCNHLAVKGRSIPEASAIGPVSTGGPEKLQGPVGVSCIIDRGKHPREKALVWSIYEKTVGGKGAVARVAAFVLGVLCASGGWAQGPFRLQADEVLVIANRNAAESVALARYYMSRREIPSENLVLLWVTDAETCSREDYDKKIADPVRRALEERGAKNRLRCLVTVRGVPLRVAPPELNAQEKADRQKIQDELETLKKAISKLDKDAPEAERLRKEMQARQEALQKLSKENQGAAVDSELALVLEPDYPLEGWIPNPLFLGFQGARNMRFPQKVLMVSRLDGPSADIVKRLVDDALAAEQTGLSGTAYFDARWPRPDPEKMRTLGFGYGFYDASIHLAAEAVRKSGRLPVVLDERQELLQPGQAPHAALYCGWYSLARYVPAFTWERGAVGYHIASSECGTLRAGSSQVWCKRMLEEGAAAVIGPVAEPYVQAFPVPHIFFPLLLEDRWTLVEAVFRSLPYLSWQMVVVGDPLYRPFKGGETR</sequence>
<evidence type="ECO:0000313" key="2">
    <source>
        <dbReference type="EMBL" id="HFK98641.1"/>
    </source>
</evidence>
<comment type="caution">
    <text evidence="2">The sequence shown here is derived from an EMBL/GenBank/DDBJ whole genome shotgun (WGS) entry which is preliminary data.</text>
</comment>
<feature type="coiled-coil region" evidence="1">
    <location>
        <begin position="203"/>
        <end position="254"/>
    </location>
</feature>
<gene>
    <name evidence="2" type="ORF">ENS06_15110</name>
</gene>
<name>A0A831ZNC0_9BACT</name>
<dbReference type="AlphaFoldDB" id="A0A831ZNC0"/>
<dbReference type="InterPro" id="IPR022265">
    <property type="entry name" value="CHP03790"/>
</dbReference>
<dbReference type="NCBIfam" id="TIGR03790">
    <property type="entry name" value="TIGR03790 family protein"/>
    <property type="match status" value="1"/>
</dbReference>